<sequence>VSSLIVPEEIPTILGVIYSEIPPIKKGTDSRLGIGFRFGEHADFQIIMELGPQYETTPLKHPLSKEDTKRKREAIIYSALKGELGPWAQTVAKRQVEQNIKKLRSRQKLNKDRLPKINGTASGSSDVK</sequence>
<evidence type="ECO:0000313" key="1">
    <source>
        <dbReference type="EMBL" id="KAJ8668740.1"/>
    </source>
</evidence>
<organism evidence="1 2">
    <name type="scientific">Eretmocerus hayati</name>
    <dbReference type="NCBI Taxonomy" id="131215"/>
    <lineage>
        <taxon>Eukaryota</taxon>
        <taxon>Metazoa</taxon>
        <taxon>Ecdysozoa</taxon>
        <taxon>Arthropoda</taxon>
        <taxon>Hexapoda</taxon>
        <taxon>Insecta</taxon>
        <taxon>Pterygota</taxon>
        <taxon>Neoptera</taxon>
        <taxon>Endopterygota</taxon>
        <taxon>Hymenoptera</taxon>
        <taxon>Apocrita</taxon>
        <taxon>Proctotrupomorpha</taxon>
        <taxon>Chalcidoidea</taxon>
        <taxon>Aphelinidae</taxon>
        <taxon>Aphelininae</taxon>
        <taxon>Eretmocerus</taxon>
    </lineage>
</organism>
<reference evidence="1" key="1">
    <citation type="submission" date="2023-04" db="EMBL/GenBank/DDBJ databases">
        <title>A chromosome-level genome assembly of the parasitoid wasp Eretmocerus hayati.</title>
        <authorList>
            <person name="Zhong Y."/>
            <person name="Liu S."/>
            <person name="Liu Y."/>
        </authorList>
    </citation>
    <scope>NUCLEOTIDE SEQUENCE</scope>
    <source>
        <strain evidence="1">ZJU_SS_LIU_2023</strain>
    </source>
</reference>
<proteinExistence type="predicted"/>
<feature type="non-terminal residue" evidence="1">
    <location>
        <position position="1"/>
    </location>
</feature>
<feature type="non-terminal residue" evidence="1">
    <location>
        <position position="128"/>
    </location>
</feature>
<protein>
    <submittedName>
        <fullName evidence="1">Uncharacterized protein</fullName>
    </submittedName>
</protein>
<gene>
    <name evidence="1" type="ORF">QAD02_010403</name>
</gene>
<comment type="caution">
    <text evidence="1">The sequence shown here is derived from an EMBL/GenBank/DDBJ whole genome shotgun (WGS) entry which is preliminary data.</text>
</comment>
<accession>A0ACC2NC33</accession>
<keyword evidence="2" id="KW-1185">Reference proteome</keyword>
<dbReference type="EMBL" id="CM056744">
    <property type="protein sequence ID" value="KAJ8668740.1"/>
    <property type="molecule type" value="Genomic_DNA"/>
</dbReference>
<evidence type="ECO:0000313" key="2">
    <source>
        <dbReference type="Proteomes" id="UP001239111"/>
    </source>
</evidence>
<dbReference type="Proteomes" id="UP001239111">
    <property type="component" value="Chromosome 4"/>
</dbReference>
<name>A0ACC2NC33_9HYME</name>